<dbReference type="EMBL" id="JACXAI010000023">
    <property type="protein sequence ID" value="MBD1381912.1"/>
    <property type="molecule type" value="Genomic_DNA"/>
</dbReference>
<dbReference type="GO" id="GO:0016757">
    <property type="term" value="F:glycosyltransferase activity"/>
    <property type="evidence" value="ECO:0007669"/>
    <property type="project" value="InterPro"/>
</dbReference>
<evidence type="ECO:0000313" key="4">
    <source>
        <dbReference type="EMBL" id="MBD1381912.1"/>
    </source>
</evidence>
<keyword evidence="5" id="KW-1185">Reference proteome</keyword>
<protein>
    <submittedName>
        <fullName evidence="4">Glycosyltransferase family 4 protein</fullName>
    </submittedName>
</protein>
<dbReference type="GO" id="GO:0009103">
    <property type="term" value="P:lipopolysaccharide biosynthetic process"/>
    <property type="evidence" value="ECO:0007669"/>
    <property type="project" value="TreeGrafter"/>
</dbReference>
<sequence>MKLRNHASPSIAIDGREITNKGTGIGRYTKNLIINLLELDKSTKYYVLTNGEKINFEKYKNLTVLSSKAMKRGKWEKNFVPQMMRKYKVDLFHNTRSGNTFFQKIDHPYITTVHDLIPLIFQEDFPQKVVDRWKNSLSPYLHGAKHIITISQQTTKDLTRLTGIDKEKISVIHQGIDPLNKRKSNVHAKLVVKENYDIKHPYFLVIGRKQHYKNISALLKAYSLLPDPIKKQYKLVITGKDVENYRNLIKELSLLEYVRTLGYVPDKLLPDLYCGSKLFVFPSLYEGFGLPPLEAMAYGVPVLSSNMNTMKEILGDAAIYFDPKNPHDIAEKMILMLKNDPLCKAMSEKGLKQAEKYSWKKTARQTLQVYDSVLQIKRR</sequence>
<name>A0A926NPY1_9BACI</name>
<dbReference type="RefSeq" id="WP_191159587.1">
    <property type="nucleotide sequence ID" value="NZ_JACXAI010000023.1"/>
</dbReference>
<dbReference type="AlphaFoldDB" id="A0A926NPY1"/>
<feature type="domain" description="Glycosyl transferase family 1" evidence="2">
    <location>
        <begin position="197"/>
        <end position="352"/>
    </location>
</feature>
<dbReference type="FunFam" id="3.40.50.2000:FF:000119">
    <property type="entry name" value="Glycosyl transferase group 1"/>
    <property type="match status" value="1"/>
</dbReference>
<dbReference type="PANTHER" id="PTHR46401">
    <property type="entry name" value="GLYCOSYLTRANSFERASE WBBK-RELATED"/>
    <property type="match status" value="1"/>
</dbReference>
<dbReference type="PANTHER" id="PTHR46401:SF2">
    <property type="entry name" value="GLYCOSYLTRANSFERASE WBBK-RELATED"/>
    <property type="match status" value="1"/>
</dbReference>
<keyword evidence="1" id="KW-0808">Transferase</keyword>
<dbReference type="Pfam" id="PF00534">
    <property type="entry name" value="Glycos_transf_1"/>
    <property type="match status" value="1"/>
</dbReference>
<evidence type="ECO:0000256" key="1">
    <source>
        <dbReference type="ARBA" id="ARBA00022679"/>
    </source>
</evidence>
<evidence type="ECO:0000259" key="3">
    <source>
        <dbReference type="Pfam" id="PF13439"/>
    </source>
</evidence>
<proteinExistence type="predicted"/>
<dbReference type="InterPro" id="IPR028098">
    <property type="entry name" value="Glyco_trans_4-like_N"/>
</dbReference>
<dbReference type="InterPro" id="IPR001296">
    <property type="entry name" value="Glyco_trans_1"/>
</dbReference>
<dbReference type="Proteomes" id="UP000626844">
    <property type="component" value="Unassembled WGS sequence"/>
</dbReference>
<organism evidence="4 5">
    <name type="scientific">Metabacillus arenae</name>
    <dbReference type="NCBI Taxonomy" id="2771434"/>
    <lineage>
        <taxon>Bacteria</taxon>
        <taxon>Bacillati</taxon>
        <taxon>Bacillota</taxon>
        <taxon>Bacilli</taxon>
        <taxon>Bacillales</taxon>
        <taxon>Bacillaceae</taxon>
        <taxon>Metabacillus</taxon>
    </lineage>
</organism>
<reference evidence="4" key="1">
    <citation type="submission" date="2020-09" db="EMBL/GenBank/DDBJ databases">
        <title>A novel bacterium of genus Bacillus, isolated from South China Sea.</title>
        <authorList>
            <person name="Huang H."/>
            <person name="Mo K."/>
            <person name="Hu Y."/>
        </authorList>
    </citation>
    <scope>NUCLEOTIDE SEQUENCE</scope>
    <source>
        <strain evidence="4">IB182487</strain>
    </source>
</reference>
<gene>
    <name evidence="4" type="ORF">IC621_16915</name>
</gene>
<dbReference type="CDD" id="cd03809">
    <property type="entry name" value="GT4_MtfB-like"/>
    <property type="match status" value="1"/>
</dbReference>
<dbReference type="Pfam" id="PF13439">
    <property type="entry name" value="Glyco_transf_4"/>
    <property type="match status" value="1"/>
</dbReference>
<dbReference type="SUPFAM" id="SSF53756">
    <property type="entry name" value="UDP-Glycosyltransferase/glycogen phosphorylase"/>
    <property type="match status" value="1"/>
</dbReference>
<accession>A0A926NPY1</accession>
<dbReference type="Gene3D" id="3.40.50.2000">
    <property type="entry name" value="Glycogen Phosphorylase B"/>
    <property type="match status" value="2"/>
</dbReference>
<feature type="domain" description="Glycosyltransferase subfamily 4-like N-terminal" evidence="3">
    <location>
        <begin position="24"/>
        <end position="178"/>
    </location>
</feature>
<evidence type="ECO:0000313" key="5">
    <source>
        <dbReference type="Proteomes" id="UP000626844"/>
    </source>
</evidence>
<evidence type="ECO:0000259" key="2">
    <source>
        <dbReference type="Pfam" id="PF00534"/>
    </source>
</evidence>
<comment type="caution">
    <text evidence="4">The sequence shown here is derived from an EMBL/GenBank/DDBJ whole genome shotgun (WGS) entry which is preliminary data.</text>
</comment>